<organism evidence="18">
    <name type="scientific">Noccaea caerulescens</name>
    <name type="common">Alpine penny-cress</name>
    <name type="synonym">Thlaspi caerulescens</name>
    <dbReference type="NCBI Taxonomy" id="107243"/>
    <lineage>
        <taxon>Eukaryota</taxon>
        <taxon>Viridiplantae</taxon>
        <taxon>Streptophyta</taxon>
        <taxon>Embryophyta</taxon>
        <taxon>Tracheophyta</taxon>
        <taxon>Spermatophyta</taxon>
        <taxon>Magnoliopsida</taxon>
        <taxon>eudicotyledons</taxon>
        <taxon>Gunneridae</taxon>
        <taxon>Pentapetalae</taxon>
        <taxon>rosids</taxon>
        <taxon>malvids</taxon>
        <taxon>Brassicales</taxon>
        <taxon>Brassicaceae</taxon>
        <taxon>Coluteocarpeae</taxon>
        <taxon>Noccaea</taxon>
    </lineage>
</organism>
<keyword evidence="2 8" id="KW-0812">Transmembrane</keyword>
<dbReference type="InterPro" id="IPR056187">
    <property type="entry name" value="NOMO_8th"/>
</dbReference>
<feature type="chain" id="PRO_5009623569" evidence="9">
    <location>
        <begin position="27"/>
        <end position="1198"/>
    </location>
</feature>
<feature type="domain" description="NOMO second beta-sandwich" evidence="12">
    <location>
        <begin position="127"/>
        <end position="220"/>
    </location>
</feature>
<dbReference type="InterPro" id="IPR055576">
    <property type="entry name" value="DUF7152"/>
</dbReference>
<keyword evidence="5 8" id="KW-1133">Transmembrane helix</keyword>
<dbReference type="FunFam" id="2.60.40.10:FF:001746">
    <property type="entry name" value="Carbohydrate-binding-like fold"/>
    <property type="match status" value="1"/>
</dbReference>
<dbReference type="Gene3D" id="2.60.40.1120">
    <property type="entry name" value="Carboxypeptidase-like, regulatory domain"/>
    <property type="match status" value="1"/>
</dbReference>
<evidence type="ECO:0000256" key="1">
    <source>
        <dbReference type="ARBA" id="ARBA00004115"/>
    </source>
</evidence>
<sequence>MAARTKICQSLIVFLIAISTVYDVSADSIKGCGGFVEASSSLVRSRKGAEGKLDYSHITVELQTVDGLVKDSTQCAPNGYYFIPVYDKGSFILKINGPEGWSWNPDKVPVVVDDSSCNNNEDINFHFTGFTLSGKVVGAVGGESCMVKNGGPADVNVELLSSDGDPIASVLTSSDGSYLFKNIIPGKYSIRASHPGLQIEVRGSTEVELGFANGVVEDIFFVLGYDLKGSVVAQGNPILGVHIYLHSDDVSMVDCPQGFGDASGERKPLCHAVSDVDGVFSFKSIPCGKYELVPQYKGENTVFDVSPSVMPIFVEHQHVTVPKKFQVTGFSIGGRVVDGNSMGVEGVKILVDGSLRSVTDNEGYYKLDQVTSNRYTIDAVKEHYKFDKLKKFMVLPNMASLPDITAVSYDICGVVQMYGSGHKAAKVALTHGPTNVKPQMKRTDESGTFCFEVPPGEYRLSALAATPKSASELLFLPTYLDVAVKSPLLNIEFSQARVNVHGSVTCKEKCGPSVAVALVGVASNRDKKTVVLIDESSQFHFSDILPGKYRVEVKSISPEAASEEDSWYWDRSSIDVNVGTEDIKGIEFVQKGYWITIISTHEVDAKIVHPNGSPTNLKIKKGSQKICVESPGGHELQLSDSCISFGSNSIKIDVSNLQPIHLKAEKYLLKGLVNVESSSTETESELAENIIVDMQDKEGSVINSISAKLASDGHGFYEYYTWANLGEKIIFVPRDSRGNVEKKMLFYPKELHAVVSNGGCQASVSPFTGRLGLYIKGSVSPPLPGVNIKVSAAKDSLISSLKKGEVAVETSTSADGLFVAGPLYDDIPYDTEASKPGYHIKRLGPYSFSCQKLGQISVRVFSKDNAETSVPPLLLSLSGDHGYRNNSISGAGGIFVFDSLFPGNFYLRPLLKEYSFKPSTLAIELGSGESSEAVFEATRVAYSAMGRVALLSGQPQEGVAIEARSDSKGYYEETTSDINGNYRLRGLHPDTTYVIKVSKKNGSGNNKIERASPESVSLQIGYEDTKGLDFLVFEQPETTLLTCHVQGKQNEEFNTNLQVEIKSAIDESKIESVFPLPLSNFFQVKGLSRGKHLLQLKSSRPSSHHHRVESEIIEVDFETNPQIHVGPLRYSIVADHQSQEVTPAAILPLVIGVSAIALFLSIPRLKDMYQGMVGISSPGFSSSAKREPRKAVPRKKTF</sequence>
<evidence type="ECO:0000256" key="6">
    <source>
        <dbReference type="ARBA" id="ARBA00023136"/>
    </source>
</evidence>
<feature type="region of interest" description="Disordered" evidence="7">
    <location>
        <begin position="1179"/>
        <end position="1198"/>
    </location>
</feature>
<keyword evidence="4" id="KW-0256">Endoplasmic reticulum</keyword>
<evidence type="ECO:0000259" key="14">
    <source>
        <dbReference type="Pfam" id="PF23193"/>
    </source>
</evidence>
<dbReference type="Pfam" id="PF23141">
    <property type="entry name" value="Ig_NOMO"/>
    <property type="match status" value="1"/>
</dbReference>
<dbReference type="GO" id="GO:0005789">
    <property type="term" value="C:endoplasmic reticulum membrane"/>
    <property type="evidence" value="ECO:0007669"/>
    <property type="project" value="UniProtKB-SubCell"/>
</dbReference>
<evidence type="ECO:0000256" key="9">
    <source>
        <dbReference type="SAM" id="SignalP"/>
    </source>
</evidence>
<feature type="domain" description="NOMO third transthyretin-like" evidence="14">
    <location>
        <begin position="263"/>
        <end position="328"/>
    </location>
</feature>
<feature type="domain" description="NOMO-like N-terminal beta-sandwich" evidence="10">
    <location>
        <begin position="49"/>
        <end position="125"/>
    </location>
</feature>
<evidence type="ECO:0000256" key="3">
    <source>
        <dbReference type="ARBA" id="ARBA00022729"/>
    </source>
</evidence>
<dbReference type="PANTHER" id="PTHR23303">
    <property type="entry name" value="CARBOXYPEPTIDASE REGULATORY REGION-CONTAINING"/>
    <property type="match status" value="1"/>
</dbReference>
<feature type="domain" description="NOMO-like ninth beta-sandwich" evidence="11">
    <location>
        <begin position="772"/>
        <end position="842"/>
    </location>
</feature>
<evidence type="ECO:0000256" key="7">
    <source>
        <dbReference type="SAM" id="MobiDB-lite"/>
    </source>
</evidence>
<dbReference type="InterPro" id="IPR055073">
    <property type="entry name" value="NOMO1-like_9th"/>
</dbReference>
<evidence type="ECO:0000259" key="16">
    <source>
        <dbReference type="Pfam" id="PF23660"/>
    </source>
</evidence>
<dbReference type="SUPFAM" id="SSF49464">
    <property type="entry name" value="Carboxypeptidase regulatory domain-like"/>
    <property type="match status" value="1"/>
</dbReference>
<dbReference type="InterPro" id="IPR051417">
    <property type="entry name" value="SDr/BOS_complex"/>
</dbReference>
<feature type="domain" description="NOMO fifth transthyretin-like" evidence="15">
    <location>
        <begin position="411"/>
        <end position="493"/>
    </location>
</feature>
<dbReference type="Pfam" id="PF23662">
    <property type="entry name" value="DUF7152"/>
    <property type="match status" value="1"/>
</dbReference>
<feature type="transmembrane region" description="Helical" evidence="8">
    <location>
        <begin position="1141"/>
        <end position="1162"/>
    </location>
</feature>
<dbReference type="InterPro" id="IPR056319">
    <property type="entry name" value="NOMO_7th"/>
</dbReference>
<dbReference type="SUPFAM" id="SSF49478">
    <property type="entry name" value="Cna protein B-type domain"/>
    <property type="match status" value="2"/>
</dbReference>
<dbReference type="Gene3D" id="2.60.40.10">
    <property type="entry name" value="Immunoglobulins"/>
    <property type="match status" value="1"/>
</dbReference>
<dbReference type="InterPro" id="IPR008969">
    <property type="entry name" value="CarboxyPept-like_regulatory"/>
</dbReference>
<evidence type="ECO:0000259" key="13">
    <source>
        <dbReference type="Pfam" id="PF23141"/>
    </source>
</evidence>
<dbReference type="EMBL" id="GEVM01023611">
    <property type="protein sequence ID" value="JAU82327.1"/>
    <property type="molecule type" value="Transcribed_RNA"/>
</dbReference>
<evidence type="ECO:0000259" key="15">
    <source>
        <dbReference type="Pfam" id="PF23194"/>
    </source>
</evidence>
<gene>
    <name evidence="18" type="ORF">MP_TR22451_c0_g1_i1_g.65553</name>
</gene>
<feature type="signal peptide" evidence="9">
    <location>
        <begin position="1"/>
        <end position="26"/>
    </location>
</feature>
<dbReference type="PANTHER" id="PTHR23303:SF14">
    <property type="entry name" value="BOS COMPLEX SUBUNIT NOMO1-RELATED"/>
    <property type="match status" value="1"/>
</dbReference>
<dbReference type="InterPro" id="IPR056190">
    <property type="entry name" value="NOMO_5th"/>
</dbReference>
<dbReference type="InterPro" id="IPR055075">
    <property type="entry name" value="NOMO-like_N"/>
</dbReference>
<feature type="domain" description="NOMO eighth prealbumin-like" evidence="16">
    <location>
        <begin position="668"/>
        <end position="770"/>
    </location>
</feature>
<evidence type="ECO:0000259" key="10">
    <source>
        <dbReference type="Pfam" id="PF22898"/>
    </source>
</evidence>
<evidence type="ECO:0000259" key="11">
    <source>
        <dbReference type="Pfam" id="PF22902"/>
    </source>
</evidence>
<evidence type="ECO:0000256" key="5">
    <source>
        <dbReference type="ARBA" id="ARBA00022989"/>
    </source>
</evidence>
<dbReference type="Pfam" id="PF22898">
    <property type="entry name" value="NOMO1-like_1st"/>
    <property type="match status" value="1"/>
</dbReference>
<evidence type="ECO:0000259" key="12">
    <source>
        <dbReference type="Pfam" id="PF22904"/>
    </source>
</evidence>
<evidence type="ECO:0000256" key="8">
    <source>
        <dbReference type="SAM" id="Phobius"/>
    </source>
</evidence>
<feature type="domain" description="NOMO seventh transthyretin-like" evidence="13">
    <location>
        <begin position="594"/>
        <end position="666"/>
    </location>
</feature>
<feature type="domain" description="DUF7152" evidence="17">
    <location>
        <begin position="1037"/>
        <end position="1137"/>
    </location>
</feature>
<dbReference type="InterPro" id="IPR013783">
    <property type="entry name" value="Ig-like_fold"/>
</dbReference>
<dbReference type="Pfam" id="PF22902">
    <property type="entry name" value="NOMO1-like_9th"/>
    <property type="match status" value="1"/>
</dbReference>
<evidence type="ECO:0000313" key="18">
    <source>
        <dbReference type="EMBL" id="JAU82327.1"/>
    </source>
</evidence>
<keyword evidence="6 8" id="KW-0472">Membrane</keyword>
<dbReference type="SUPFAM" id="SSF117074">
    <property type="entry name" value="Hypothetical protein PA1324"/>
    <property type="match status" value="1"/>
</dbReference>
<name>A0A1J3IPN7_NOCCA</name>
<evidence type="ECO:0000256" key="2">
    <source>
        <dbReference type="ARBA" id="ARBA00022692"/>
    </source>
</evidence>
<dbReference type="Pfam" id="PF23660">
    <property type="entry name" value="NOMO_8th"/>
    <property type="match status" value="1"/>
</dbReference>
<dbReference type="AlphaFoldDB" id="A0A1J3IPN7"/>
<dbReference type="InterPro" id="IPR056189">
    <property type="entry name" value="NOMO_3rd"/>
</dbReference>
<evidence type="ECO:0000256" key="4">
    <source>
        <dbReference type="ARBA" id="ARBA00022824"/>
    </source>
</evidence>
<dbReference type="Pfam" id="PF22904">
    <property type="entry name" value="NOMO1-like_2nd"/>
    <property type="match status" value="1"/>
</dbReference>
<dbReference type="Pfam" id="PF23194">
    <property type="entry name" value="NOMO_5th"/>
    <property type="match status" value="1"/>
</dbReference>
<protein>
    <submittedName>
        <fullName evidence="18">Nodal modulator 1</fullName>
    </submittedName>
</protein>
<accession>A0A1J3IPN7</accession>
<comment type="subcellular location">
    <subcellularLocation>
        <location evidence="1">Endoplasmic reticulum membrane</location>
        <topology evidence="1">Single-pass type I membrane protein</topology>
    </subcellularLocation>
</comment>
<reference evidence="18" key="1">
    <citation type="submission" date="2016-07" db="EMBL/GenBank/DDBJ databases">
        <title>De novo transcriptome assembly of four accessions of the metal hyperaccumulator plant Noccaea caerulescens.</title>
        <authorList>
            <person name="Blande D."/>
            <person name="Halimaa P."/>
            <person name="Tervahauta A.I."/>
            <person name="Aarts M.G."/>
            <person name="Karenlampi S.O."/>
        </authorList>
    </citation>
    <scope>NUCLEOTIDE SEQUENCE</scope>
</reference>
<proteinExistence type="predicted"/>
<keyword evidence="3 9" id="KW-0732">Signal</keyword>
<dbReference type="Pfam" id="PF23193">
    <property type="entry name" value="NOMO_3rd"/>
    <property type="match status" value="1"/>
</dbReference>
<evidence type="ECO:0000259" key="17">
    <source>
        <dbReference type="Pfam" id="PF23662"/>
    </source>
</evidence>
<dbReference type="InterPro" id="IPR055074">
    <property type="entry name" value="NOMO1-3_2nd"/>
</dbReference>